<gene>
    <name evidence="4" type="ORF">A1232T_00205</name>
</gene>
<dbReference type="OrthoDB" id="9808814at2"/>
<dbReference type="GO" id="GO:0016020">
    <property type="term" value="C:membrane"/>
    <property type="evidence" value="ECO:0007669"/>
    <property type="project" value="TreeGrafter"/>
</dbReference>
<dbReference type="AlphaFoldDB" id="A0A1R4GCF2"/>
<dbReference type="STRING" id="1945521.A1232T_00205"/>
<dbReference type="GO" id="GO:0016491">
    <property type="term" value="F:oxidoreductase activity"/>
    <property type="evidence" value="ECO:0007669"/>
    <property type="project" value="UniProtKB-KW"/>
</dbReference>
<dbReference type="PANTHER" id="PTHR44196">
    <property type="entry name" value="DEHYDROGENASE/REDUCTASE SDR FAMILY MEMBER 7B"/>
    <property type="match status" value="1"/>
</dbReference>
<evidence type="ECO:0000313" key="4">
    <source>
        <dbReference type="EMBL" id="SJM65871.1"/>
    </source>
</evidence>
<dbReference type="Proteomes" id="UP000188357">
    <property type="component" value="Unassembled WGS sequence"/>
</dbReference>
<dbReference type="EC" id="1.-.-.-" evidence="4"/>
<reference evidence="4 5" key="1">
    <citation type="submission" date="2017-02" db="EMBL/GenBank/DDBJ databases">
        <authorList>
            <person name="Peterson S.W."/>
        </authorList>
    </citation>
    <scope>NUCLEOTIDE SEQUENCE [LARGE SCALE GENOMIC DNA]</scope>
    <source>
        <strain evidence="4">Psychrobacter_piechaudii</strain>
    </source>
</reference>
<dbReference type="RefSeq" id="WP_077450066.1">
    <property type="nucleotide sequence ID" value="NZ_FUGE01000046.1"/>
</dbReference>
<evidence type="ECO:0000256" key="1">
    <source>
        <dbReference type="ARBA" id="ARBA00006484"/>
    </source>
</evidence>
<dbReference type="InterPro" id="IPR036291">
    <property type="entry name" value="NAD(P)-bd_dom_sf"/>
</dbReference>
<dbReference type="PRINTS" id="PR00081">
    <property type="entry name" value="GDHRDH"/>
</dbReference>
<evidence type="ECO:0000256" key="2">
    <source>
        <dbReference type="ARBA" id="ARBA00023002"/>
    </source>
</evidence>
<keyword evidence="2 4" id="KW-0560">Oxidoreductase</keyword>
<dbReference type="PANTHER" id="PTHR44196:SF1">
    <property type="entry name" value="DEHYDROGENASE_REDUCTASE SDR FAMILY MEMBER 7B"/>
    <property type="match status" value="1"/>
</dbReference>
<protein>
    <submittedName>
        <fullName evidence="4">Putative oxidoreductase</fullName>
        <ecNumber evidence="4">1.-.-.-</ecNumber>
    </submittedName>
</protein>
<dbReference type="EMBL" id="FUGE01000046">
    <property type="protein sequence ID" value="SJM65871.1"/>
    <property type="molecule type" value="Genomic_DNA"/>
</dbReference>
<dbReference type="PRINTS" id="PR00080">
    <property type="entry name" value="SDRFAMILY"/>
</dbReference>
<dbReference type="Pfam" id="PF00106">
    <property type="entry name" value="adh_short"/>
    <property type="match status" value="1"/>
</dbReference>
<keyword evidence="5" id="KW-1185">Reference proteome</keyword>
<proteinExistence type="inferred from homology"/>
<dbReference type="SUPFAM" id="SSF51735">
    <property type="entry name" value="NAD(P)-binding Rossmann-fold domains"/>
    <property type="match status" value="1"/>
</dbReference>
<accession>A0A1R4GCF2</accession>
<sequence length="292" mass="31715">MKNSRLHSLQKELLDGVQTKLAETKSLLQNQDLTKLIEGKTGKGKTVLITGASSGIGAGMARTFAKLGYNLAICARRTDRLQALKTEILADYPDIRVELAELDVSDYEAVFTTFKAFQQQFDSIDRIIVNAGVGEGRRVGTGRFHINQRTAEINFISALAQCEAAMEIFREQNAGHLVVISSMSAMRGMPKHLTVYAASKAGLAHLAEGIRAEMIADNLPIKITTIYPGYIRTEINEGAPKLPFEVDEATGSNALVAAIESGVEEACVPTLPWLVLGKAMKHLPLHLVNKLG</sequence>
<organism evidence="4 5">
    <name type="scientific">Psychrobacter piechaudii</name>
    <dbReference type="NCBI Taxonomy" id="1945521"/>
    <lineage>
        <taxon>Bacteria</taxon>
        <taxon>Pseudomonadati</taxon>
        <taxon>Pseudomonadota</taxon>
        <taxon>Gammaproteobacteria</taxon>
        <taxon>Moraxellales</taxon>
        <taxon>Moraxellaceae</taxon>
        <taxon>Psychrobacter</taxon>
    </lineage>
</organism>
<comment type="similarity">
    <text evidence="1 3">Belongs to the short-chain dehydrogenases/reductases (SDR) family.</text>
</comment>
<evidence type="ECO:0000256" key="3">
    <source>
        <dbReference type="RuleBase" id="RU000363"/>
    </source>
</evidence>
<evidence type="ECO:0000313" key="5">
    <source>
        <dbReference type="Proteomes" id="UP000188357"/>
    </source>
</evidence>
<dbReference type="InterPro" id="IPR002347">
    <property type="entry name" value="SDR_fam"/>
</dbReference>
<dbReference type="NCBIfam" id="NF006099">
    <property type="entry name" value="PRK08251.1"/>
    <property type="match status" value="1"/>
</dbReference>
<name>A0A1R4GCF2_9GAMM</name>
<dbReference type="Gene3D" id="3.40.50.720">
    <property type="entry name" value="NAD(P)-binding Rossmann-like Domain"/>
    <property type="match status" value="1"/>
</dbReference>